<evidence type="ECO:0000313" key="3">
    <source>
        <dbReference type="Proteomes" id="UP000767238"/>
    </source>
</evidence>
<organism evidence="2 3">
    <name type="scientific">Aureobasidium melanogenum</name>
    <name type="common">Aureobasidium pullulans var. melanogenum</name>
    <dbReference type="NCBI Taxonomy" id="46634"/>
    <lineage>
        <taxon>Eukaryota</taxon>
        <taxon>Fungi</taxon>
        <taxon>Dikarya</taxon>
        <taxon>Ascomycota</taxon>
        <taxon>Pezizomycotina</taxon>
        <taxon>Dothideomycetes</taxon>
        <taxon>Dothideomycetidae</taxon>
        <taxon>Dothideales</taxon>
        <taxon>Saccotheciaceae</taxon>
        <taxon>Aureobasidium</taxon>
    </lineage>
</organism>
<feature type="compositionally biased region" description="Acidic residues" evidence="1">
    <location>
        <begin position="525"/>
        <end position="554"/>
    </location>
</feature>
<evidence type="ECO:0000313" key="2">
    <source>
        <dbReference type="EMBL" id="KAH0223169.1"/>
    </source>
</evidence>
<protein>
    <submittedName>
        <fullName evidence="2">Uncharacterized protein</fullName>
    </submittedName>
</protein>
<reference evidence="2" key="1">
    <citation type="journal article" date="2021" name="J Fungi (Basel)">
        <title>Virulence traits and population genomics of the black yeast Aureobasidium melanogenum.</title>
        <authorList>
            <person name="Cernosa A."/>
            <person name="Sun X."/>
            <person name="Gostincar C."/>
            <person name="Fang C."/>
            <person name="Gunde-Cimerman N."/>
            <person name="Song Z."/>
        </authorList>
    </citation>
    <scope>NUCLEOTIDE SEQUENCE</scope>
    <source>
        <strain evidence="2">EXF-8016</strain>
    </source>
</reference>
<feature type="non-terminal residue" evidence="2">
    <location>
        <position position="554"/>
    </location>
</feature>
<sequence length="554" mass="62728">MSDGSDMEIDQTSPSGAGQASSSQPSSPFNPLTFNYRDIPRSTRSVWIHDPPIEVADDNEPKTYTATSARECYRRMMTTYVSPAVKALGTDPYPGLRQRRYIPELEIHTPRYNLERPWMGSSSILQFVTPQELQRLGCINLEADDNSAFEVSPRFRVDTETLASASKDRSVMNVIGNNRDIHPCLRRSNWEGTSDAEYEYLKPVLRIVTKMMEMDGVLDLWFALGQPMQKLPQTDMLKAQKVEHRVYYTGRSTVGQRVHTKSEMKALCDYITFQWLHEEEAPGSTLTDIKKRGLRDGKRRHACDIRLDTYLLYIISGGTRLNASHYNPAASDASSYMRTQLLLANIIIHEMTHAWFPFRNDDRAGEEGFAIETVINKNVVLLEVQANISLETSPFGLFAERWPGLERREGIAIKASAAKHGIKFDTSYAVPMSYVHQFFLDDFWDNRIQRFGDGAVNNYKAVGVRKSLVGRLGYNDVESPTVKQKQNPLSGALEEDPEIDPDAEYPDVDEGIVYPNGILTLLGEEMTESDIEMEDAQEGDDDDDDDDEDEEEEG</sequence>
<feature type="compositionally biased region" description="Low complexity" evidence="1">
    <location>
        <begin position="13"/>
        <end position="27"/>
    </location>
</feature>
<dbReference type="EMBL" id="JAHFYH010000026">
    <property type="protein sequence ID" value="KAH0223169.1"/>
    <property type="molecule type" value="Genomic_DNA"/>
</dbReference>
<dbReference type="AlphaFoldDB" id="A0A9P8K943"/>
<accession>A0A9P8K943</accession>
<feature type="region of interest" description="Disordered" evidence="1">
    <location>
        <begin position="523"/>
        <end position="554"/>
    </location>
</feature>
<feature type="compositionally biased region" description="Acidic residues" evidence="1">
    <location>
        <begin position="493"/>
        <end position="510"/>
    </location>
</feature>
<dbReference type="Proteomes" id="UP000767238">
    <property type="component" value="Unassembled WGS sequence"/>
</dbReference>
<comment type="caution">
    <text evidence="2">The sequence shown here is derived from an EMBL/GenBank/DDBJ whole genome shotgun (WGS) entry which is preliminary data.</text>
</comment>
<feature type="region of interest" description="Disordered" evidence="1">
    <location>
        <begin position="1"/>
        <end position="35"/>
    </location>
</feature>
<feature type="region of interest" description="Disordered" evidence="1">
    <location>
        <begin position="479"/>
        <end position="510"/>
    </location>
</feature>
<reference evidence="2" key="2">
    <citation type="submission" date="2021-08" db="EMBL/GenBank/DDBJ databases">
        <authorList>
            <person name="Gostincar C."/>
            <person name="Sun X."/>
            <person name="Song Z."/>
            <person name="Gunde-Cimerman N."/>
        </authorList>
    </citation>
    <scope>NUCLEOTIDE SEQUENCE</scope>
    <source>
        <strain evidence="2">EXF-8016</strain>
    </source>
</reference>
<proteinExistence type="predicted"/>
<dbReference type="OrthoDB" id="10254945at2759"/>
<gene>
    <name evidence="2" type="ORF">KCV03_g4480</name>
</gene>
<name>A0A9P8K943_AURME</name>
<evidence type="ECO:0000256" key="1">
    <source>
        <dbReference type="SAM" id="MobiDB-lite"/>
    </source>
</evidence>